<dbReference type="GO" id="GO:1990904">
    <property type="term" value="C:ribonucleoprotein complex"/>
    <property type="evidence" value="ECO:0007669"/>
    <property type="project" value="UniProtKB-KW"/>
</dbReference>
<dbReference type="GO" id="GO:0006412">
    <property type="term" value="P:translation"/>
    <property type="evidence" value="ECO:0007669"/>
    <property type="project" value="InterPro"/>
</dbReference>
<dbReference type="AlphaFoldDB" id="M1V930"/>
<organism evidence="5 6">
    <name type="scientific">Cyanidioschyzon merolae (strain NIES-3377 / 10D)</name>
    <name type="common">Unicellular red alga</name>
    <dbReference type="NCBI Taxonomy" id="280699"/>
    <lineage>
        <taxon>Eukaryota</taxon>
        <taxon>Rhodophyta</taxon>
        <taxon>Bangiophyceae</taxon>
        <taxon>Cyanidiales</taxon>
        <taxon>Cyanidiaceae</taxon>
        <taxon>Cyanidioschyzon</taxon>
    </lineage>
</organism>
<dbReference type="HOGENOM" id="CLU_2281446_0_0_1"/>
<dbReference type="InterPro" id="IPR001706">
    <property type="entry name" value="Ribosomal_bL35"/>
</dbReference>
<keyword evidence="2 4" id="KW-0689">Ribosomal protein</keyword>
<sequence length="102" mass="11594">MNFLRIPVLLHPGSLWLKSLCLYRSSALGFAWQYNRWFAGVPGKSHSGAVKRFLVSKEGLVRHTASGRQHLLSGKSAKRRIRLRRPRFLSGADARRVLRLLG</sequence>
<dbReference type="KEGG" id="cme:CYME_CMN012C"/>
<protein>
    <recommendedName>
        <fullName evidence="4">50S ribosomal protein L35</fullName>
    </recommendedName>
</protein>
<dbReference type="Proteomes" id="UP000007014">
    <property type="component" value="Chromosome 14"/>
</dbReference>
<keyword evidence="6" id="KW-1185">Reference proteome</keyword>
<gene>
    <name evidence="5" type="ORF">CYME_CMN012C</name>
</gene>
<name>M1V930_CYAM1</name>
<dbReference type="GO" id="GO:0003735">
    <property type="term" value="F:structural constituent of ribosome"/>
    <property type="evidence" value="ECO:0007669"/>
    <property type="project" value="InterPro"/>
</dbReference>
<dbReference type="PRINTS" id="PR00064">
    <property type="entry name" value="RIBOSOMALL35"/>
</dbReference>
<evidence type="ECO:0000313" key="5">
    <source>
        <dbReference type="EMBL" id="BAM81159.1"/>
    </source>
</evidence>
<proteinExistence type="inferred from homology"/>
<dbReference type="RefSeq" id="XP_005537195.1">
    <property type="nucleotide sequence ID" value="XM_005537138.1"/>
</dbReference>
<dbReference type="PROSITE" id="PS00936">
    <property type="entry name" value="RIBOSOMAL_L35"/>
    <property type="match status" value="1"/>
</dbReference>
<dbReference type="GO" id="GO:0005840">
    <property type="term" value="C:ribosome"/>
    <property type="evidence" value="ECO:0007669"/>
    <property type="project" value="UniProtKB-KW"/>
</dbReference>
<evidence type="ECO:0000256" key="4">
    <source>
        <dbReference type="RuleBase" id="RU000568"/>
    </source>
</evidence>
<keyword evidence="3 4" id="KW-0687">Ribonucleoprotein</keyword>
<reference evidence="5 6" key="1">
    <citation type="journal article" date="2004" name="Nature">
        <title>Genome sequence of the ultrasmall unicellular red alga Cyanidioschyzon merolae 10D.</title>
        <authorList>
            <person name="Matsuzaki M."/>
            <person name="Misumi O."/>
            <person name="Shin-i T."/>
            <person name="Maruyama S."/>
            <person name="Takahara M."/>
            <person name="Miyagishima S."/>
            <person name="Mori T."/>
            <person name="Nishida K."/>
            <person name="Yagisawa F."/>
            <person name="Nishida K."/>
            <person name="Yoshida Y."/>
            <person name="Nishimura Y."/>
            <person name="Nakao S."/>
            <person name="Kobayashi T."/>
            <person name="Momoyama Y."/>
            <person name="Higashiyama T."/>
            <person name="Minoda A."/>
            <person name="Sano M."/>
            <person name="Nomoto H."/>
            <person name="Oishi K."/>
            <person name="Hayashi H."/>
            <person name="Ohta F."/>
            <person name="Nishizaka S."/>
            <person name="Haga S."/>
            <person name="Miura S."/>
            <person name="Morishita T."/>
            <person name="Kabeya Y."/>
            <person name="Terasawa K."/>
            <person name="Suzuki Y."/>
            <person name="Ishii Y."/>
            <person name="Asakawa S."/>
            <person name="Takano H."/>
            <person name="Ohta N."/>
            <person name="Kuroiwa H."/>
            <person name="Tanaka K."/>
            <person name="Shimizu N."/>
            <person name="Sugano S."/>
            <person name="Sato N."/>
            <person name="Nozaki H."/>
            <person name="Ogasawara N."/>
            <person name="Kohara Y."/>
            <person name="Kuroiwa T."/>
        </authorList>
    </citation>
    <scope>NUCLEOTIDE SEQUENCE [LARGE SCALE GENOMIC DNA]</scope>
    <source>
        <strain evidence="5 6">10D</strain>
    </source>
</reference>
<dbReference type="EMBL" id="AP006496">
    <property type="protein sequence ID" value="BAM81159.1"/>
    <property type="molecule type" value="Genomic_DNA"/>
</dbReference>
<dbReference type="InterPro" id="IPR018265">
    <property type="entry name" value="Ribosomal_bL35_CS"/>
</dbReference>
<dbReference type="InterPro" id="IPR037229">
    <property type="entry name" value="Ribosomal_bL35_sf"/>
</dbReference>
<dbReference type="GeneID" id="16995239"/>
<dbReference type="Gene3D" id="4.10.410.60">
    <property type="match status" value="1"/>
</dbReference>
<evidence type="ECO:0000256" key="1">
    <source>
        <dbReference type="ARBA" id="ARBA00006598"/>
    </source>
</evidence>
<evidence type="ECO:0000256" key="2">
    <source>
        <dbReference type="ARBA" id="ARBA00022980"/>
    </source>
</evidence>
<comment type="similarity">
    <text evidence="1 4">Belongs to the bacterial ribosomal protein bL35 family.</text>
</comment>
<evidence type="ECO:0000313" key="6">
    <source>
        <dbReference type="Proteomes" id="UP000007014"/>
    </source>
</evidence>
<dbReference type="Pfam" id="PF01632">
    <property type="entry name" value="Ribosomal_L35p"/>
    <property type="match status" value="1"/>
</dbReference>
<evidence type="ECO:0000256" key="3">
    <source>
        <dbReference type="ARBA" id="ARBA00023274"/>
    </source>
</evidence>
<dbReference type="Gramene" id="CMN012CT">
    <property type="protein sequence ID" value="CMN012CT"/>
    <property type="gene ID" value="CMN012C"/>
</dbReference>
<accession>M1V930</accession>
<dbReference type="InterPro" id="IPR021137">
    <property type="entry name" value="Ribosomal_bL35-like"/>
</dbReference>
<dbReference type="SUPFAM" id="SSF143034">
    <property type="entry name" value="L35p-like"/>
    <property type="match status" value="1"/>
</dbReference>
<reference evidence="5 6" key="2">
    <citation type="journal article" date="2007" name="BMC Biol.">
        <title>A 100%-complete sequence reveals unusually simple genomic features in the hot-spring red alga Cyanidioschyzon merolae.</title>
        <authorList>
            <person name="Nozaki H."/>
            <person name="Takano H."/>
            <person name="Misumi O."/>
            <person name="Terasawa K."/>
            <person name="Matsuzaki M."/>
            <person name="Maruyama S."/>
            <person name="Nishida K."/>
            <person name="Yagisawa F."/>
            <person name="Yoshida Y."/>
            <person name="Fujiwara T."/>
            <person name="Takio S."/>
            <person name="Tamura K."/>
            <person name="Chung S.J."/>
            <person name="Nakamura S."/>
            <person name="Kuroiwa H."/>
            <person name="Tanaka K."/>
            <person name="Sato N."/>
            <person name="Kuroiwa T."/>
        </authorList>
    </citation>
    <scope>NUCLEOTIDE SEQUENCE [LARGE SCALE GENOMIC DNA]</scope>
    <source>
        <strain evidence="5 6">10D</strain>
    </source>
</reference>